<reference evidence="1" key="1">
    <citation type="journal article" date="2014" name="Int. J. Syst. Evol. Microbiol.">
        <title>Complete genome sequence of Corynebacterium casei LMG S-19264T (=DSM 44701T), isolated from a smear-ripened cheese.</title>
        <authorList>
            <consortium name="US DOE Joint Genome Institute (JGI-PGF)"/>
            <person name="Walter F."/>
            <person name="Albersmeier A."/>
            <person name="Kalinowski J."/>
            <person name="Ruckert C."/>
        </authorList>
    </citation>
    <scope>NUCLEOTIDE SEQUENCE</scope>
    <source>
        <strain evidence="1">JCM 4391</strain>
    </source>
</reference>
<sequence>MAVRDKSATIDRSGIVQLHLSVAKQCSVEIREPRDTLTLSRRKNGVNLDLIEDNPNFTGLKTAQTIPWGTIRALGPEGLRILYRVRTGSDVTLVPEFEFED</sequence>
<name>A0A918I5I9_9ACTN</name>
<gene>
    <name evidence="1" type="ORF">GCM10010274_62530</name>
</gene>
<comment type="caution">
    <text evidence="1">The sequence shown here is derived from an EMBL/GenBank/DDBJ whole genome shotgun (WGS) entry which is preliminary data.</text>
</comment>
<organism evidence="1 2">
    <name type="scientific">Streptomyces lavendofoliae</name>
    <dbReference type="NCBI Taxonomy" id="67314"/>
    <lineage>
        <taxon>Bacteria</taxon>
        <taxon>Bacillati</taxon>
        <taxon>Actinomycetota</taxon>
        <taxon>Actinomycetes</taxon>
        <taxon>Kitasatosporales</taxon>
        <taxon>Streptomycetaceae</taxon>
        <taxon>Streptomyces</taxon>
    </lineage>
</organism>
<dbReference type="EMBL" id="BMTP01000025">
    <property type="protein sequence ID" value="GGU65375.1"/>
    <property type="molecule type" value="Genomic_DNA"/>
</dbReference>
<dbReference type="RefSeq" id="WP_189554641.1">
    <property type="nucleotide sequence ID" value="NZ_BMTP01000025.1"/>
</dbReference>
<accession>A0A918I5I9</accession>
<proteinExistence type="predicted"/>
<keyword evidence="2" id="KW-1185">Reference proteome</keyword>
<evidence type="ECO:0000313" key="2">
    <source>
        <dbReference type="Proteomes" id="UP000636661"/>
    </source>
</evidence>
<reference evidence="1" key="2">
    <citation type="submission" date="2020-09" db="EMBL/GenBank/DDBJ databases">
        <authorList>
            <person name="Sun Q."/>
            <person name="Ohkuma M."/>
        </authorList>
    </citation>
    <scope>NUCLEOTIDE SEQUENCE</scope>
    <source>
        <strain evidence="1">JCM 4391</strain>
    </source>
</reference>
<protein>
    <submittedName>
        <fullName evidence="1">Uncharacterized protein</fullName>
    </submittedName>
</protein>
<evidence type="ECO:0000313" key="1">
    <source>
        <dbReference type="EMBL" id="GGU65375.1"/>
    </source>
</evidence>
<dbReference type="Proteomes" id="UP000636661">
    <property type="component" value="Unassembled WGS sequence"/>
</dbReference>
<dbReference type="AlphaFoldDB" id="A0A918I5I9"/>